<sequence>MKADIIGATGATGRVLLAQLLNDERFDEVHIFVRRAPDFAHDKLCVHLIDFSRPDTWADKLRGDVLFSCLGTTLKDAGSQEAQRKIDYQAVLDAARATIAAAM</sequence>
<dbReference type="Pfam" id="PF13460">
    <property type="entry name" value="NAD_binding_10"/>
    <property type="match status" value="1"/>
</dbReference>
<dbReference type="PANTHER" id="PTHR14097">
    <property type="entry name" value="OXIDOREDUCTASE HTATIP2"/>
    <property type="match status" value="1"/>
</dbReference>
<dbReference type="PANTHER" id="PTHR14097:SF7">
    <property type="entry name" value="OXIDOREDUCTASE HTATIP2"/>
    <property type="match status" value="1"/>
</dbReference>
<comment type="caution">
    <text evidence="2">The sequence shown here is derived from an EMBL/GenBank/DDBJ whole genome shotgun (WGS) entry which is preliminary data.</text>
</comment>
<reference evidence="2 3" key="1">
    <citation type="submission" date="2022-02" db="EMBL/GenBank/DDBJ databases">
        <title>Genome sequence data of Kingella unionensis sp. nov. strain CICC 24913 (CCUG 75125).</title>
        <authorList>
            <person name="Xiao M."/>
        </authorList>
    </citation>
    <scope>NUCLEOTIDE SEQUENCE [LARGE SCALE GENOMIC DNA]</scope>
    <source>
        <strain evidence="2 3">CICC 24913</strain>
    </source>
</reference>
<feature type="domain" description="NAD(P)-binding" evidence="1">
    <location>
        <begin position="7"/>
        <end position="97"/>
    </location>
</feature>
<dbReference type="EMBL" id="JAKOOW010000035">
    <property type="protein sequence ID" value="MCG6504796.1"/>
    <property type="molecule type" value="Genomic_DNA"/>
</dbReference>
<evidence type="ECO:0000259" key="1">
    <source>
        <dbReference type="Pfam" id="PF13460"/>
    </source>
</evidence>
<proteinExistence type="predicted"/>
<dbReference type="SUPFAM" id="SSF51735">
    <property type="entry name" value="NAD(P)-binding Rossmann-fold domains"/>
    <property type="match status" value="1"/>
</dbReference>
<name>A0ABS9NPR8_9NEIS</name>
<dbReference type="Proteomes" id="UP001298424">
    <property type="component" value="Unassembled WGS sequence"/>
</dbReference>
<evidence type="ECO:0000313" key="3">
    <source>
        <dbReference type="Proteomes" id="UP001298424"/>
    </source>
</evidence>
<organism evidence="2 3">
    <name type="scientific">Kingella pumchi</name>
    <dbReference type="NCBI Taxonomy" id="2779506"/>
    <lineage>
        <taxon>Bacteria</taxon>
        <taxon>Pseudomonadati</taxon>
        <taxon>Pseudomonadota</taxon>
        <taxon>Betaproteobacteria</taxon>
        <taxon>Neisseriales</taxon>
        <taxon>Neisseriaceae</taxon>
        <taxon>Kingella</taxon>
    </lineage>
</organism>
<dbReference type="InterPro" id="IPR036291">
    <property type="entry name" value="NAD(P)-bd_dom_sf"/>
</dbReference>
<accession>A0ABS9NPR8</accession>
<gene>
    <name evidence="2" type="ORF">MB824_09840</name>
</gene>
<dbReference type="RefSeq" id="WP_238748341.1">
    <property type="nucleotide sequence ID" value="NZ_JAKOOW010000035.1"/>
</dbReference>
<dbReference type="Gene3D" id="3.40.50.720">
    <property type="entry name" value="NAD(P)-binding Rossmann-like Domain"/>
    <property type="match status" value="1"/>
</dbReference>
<protein>
    <submittedName>
        <fullName evidence="2">NAD(P)H-binding protein</fullName>
    </submittedName>
</protein>
<evidence type="ECO:0000313" key="2">
    <source>
        <dbReference type="EMBL" id="MCG6504796.1"/>
    </source>
</evidence>
<keyword evidence="3" id="KW-1185">Reference proteome</keyword>
<dbReference type="InterPro" id="IPR016040">
    <property type="entry name" value="NAD(P)-bd_dom"/>
</dbReference>